<dbReference type="AlphaFoldDB" id="A0AAI8VJL5"/>
<name>A0AAI8VJL5_9PEZI</name>
<evidence type="ECO:0000313" key="4">
    <source>
        <dbReference type="Proteomes" id="UP001295740"/>
    </source>
</evidence>
<evidence type="ECO:0000313" key="3">
    <source>
        <dbReference type="EMBL" id="CAJ2505635.1"/>
    </source>
</evidence>
<evidence type="ECO:0000256" key="1">
    <source>
        <dbReference type="SAM" id="Coils"/>
    </source>
</evidence>
<proteinExistence type="predicted"/>
<sequence>MRPDPNAAAPPRDKPPPALPVLGATPPLPLSQRRVLQPIQEATHNPAERGISWSEDQINALQSENKKLRQHILKHRRRESENHETIALLTQQNVCYLQEIERQDDKVTRIAGFVAAAFEEYKHSRWSGSKEHRISAHTTIDDMIRIYSEL</sequence>
<keyword evidence="4" id="KW-1185">Reference proteome</keyword>
<accession>A0AAI8VJL5</accession>
<organism evidence="3 4">
    <name type="scientific">Anthostomella pinea</name>
    <dbReference type="NCBI Taxonomy" id="933095"/>
    <lineage>
        <taxon>Eukaryota</taxon>
        <taxon>Fungi</taxon>
        <taxon>Dikarya</taxon>
        <taxon>Ascomycota</taxon>
        <taxon>Pezizomycotina</taxon>
        <taxon>Sordariomycetes</taxon>
        <taxon>Xylariomycetidae</taxon>
        <taxon>Xylariales</taxon>
        <taxon>Xylariaceae</taxon>
        <taxon>Anthostomella</taxon>
    </lineage>
</organism>
<feature type="compositionally biased region" description="Low complexity" evidence="2">
    <location>
        <begin position="1"/>
        <end position="10"/>
    </location>
</feature>
<feature type="coiled-coil region" evidence="1">
    <location>
        <begin position="51"/>
        <end position="78"/>
    </location>
</feature>
<comment type="caution">
    <text evidence="3">The sequence shown here is derived from an EMBL/GenBank/DDBJ whole genome shotgun (WGS) entry which is preliminary data.</text>
</comment>
<protein>
    <submittedName>
        <fullName evidence="3">Uu.00g130290.m01.CDS01</fullName>
    </submittedName>
</protein>
<dbReference type="EMBL" id="CAUWAG010000007">
    <property type="protein sequence ID" value="CAJ2505635.1"/>
    <property type="molecule type" value="Genomic_DNA"/>
</dbReference>
<gene>
    <name evidence="3" type="ORF">KHLLAP_LOCUS6103</name>
</gene>
<dbReference type="Proteomes" id="UP001295740">
    <property type="component" value="Unassembled WGS sequence"/>
</dbReference>
<feature type="region of interest" description="Disordered" evidence="2">
    <location>
        <begin position="1"/>
        <end position="27"/>
    </location>
</feature>
<evidence type="ECO:0000256" key="2">
    <source>
        <dbReference type="SAM" id="MobiDB-lite"/>
    </source>
</evidence>
<keyword evidence="1" id="KW-0175">Coiled coil</keyword>
<reference evidence="3" key="1">
    <citation type="submission" date="2023-10" db="EMBL/GenBank/DDBJ databases">
        <authorList>
            <person name="Hackl T."/>
        </authorList>
    </citation>
    <scope>NUCLEOTIDE SEQUENCE</scope>
</reference>